<feature type="non-terminal residue" evidence="1">
    <location>
        <position position="1"/>
    </location>
</feature>
<name>A0A0V0GV08_SOLCH</name>
<accession>A0A0V0GV08</accession>
<sequence length="95" mass="10571">YCFRNRWQPQTATQSSHHQHTLYCLFPSLLVQCIGSIKLQSWAFLTASSSIVVQLLLLPNYSYPKMNGAVGAPEAYFALPQPCPHQCQASSAQAE</sequence>
<dbReference type="AlphaFoldDB" id="A0A0V0GV08"/>
<proteinExistence type="predicted"/>
<organism evidence="1">
    <name type="scientific">Solanum chacoense</name>
    <name type="common">Chaco potato</name>
    <dbReference type="NCBI Taxonomy" id="4108"/>
    <lineage>
        <taxon>Eukaryota</taxon>
        <taxon>Viridiplantae</taxon>
        <taxon>Streptophyta</taxon>
        <taxon>Embryophyta</taxon>
        <taxon>Tracheophyta</taxon>
        <taxon>Spermatophyta</taxon>
        <taxon>Magnoliopsida</taxon>
        <taxon>eudicotyledons</taxon>
        <taxon>Gunneridae</taxon>
        <taxon>Pentapetalae</taxon>
        <taxon>asterids</taxon>
        <taxon>lamiids</taxon>
        <taxon>Solanales</taxon>
        <taxon>Solanaceae</taxon>
        <taxon>Solanoideae</taxon>
        <taxon>Solaneae</taxon>
        <taxon>Solanum</taxon>
    </lineage>
</organism>
<dbReference type="EMBL" id="GEDG01031609">
    <property type="protein sequence ID" value="JAP11280.1"/>
    <property type="molecule type" value="Transcribed_RNA"/>
</dbReference>
<protein>
    <submittedName>
        <fullName evidence="1">Putative ovule protein</fullName>
    </submittedName>
</protein>
<reference evidence="1" key="1">
    <citation type="submission" date="2015-12" db="EMBL/GenBank/DDBJ databases">
        <title>Gene expression during late stages of embryo sac development: a critical building block for successful pollen-pistil interactions.</title>
        <authorList>
            <person name="Liu Y."/>
            <person name="Joly V."/>
            <person name="Sabar M."/>
            <person name="Matton D.P."/>
        </authorList>
    </citation>
    <scope>NUCLEOTIDE SEQUENCE</scope>
</reference>
<evidence type="ECO:0000313" key="1">
    <source>
        <dbReference type="EMBL" id="JAP11280.1"/>
    </source>
</evidence>